<feature type="domain" description="Putative DNA-binding" evidence="1">
    <location>
        <begin position="11"/>
        <end position="95"/>
    </location>
</feature>
<comment type="caution">
    <text evidence="3">The sequence shown here is derived from an EMBL/GenBank/DDBJ whole genome shotgun (WGS) entry which is preliminary data.</text>
</comment>
<dbReference type="Gene3D" id="3.90.930.50">
    <property type="match status" value="1"/>
</dbReference>
<dbReference type="Proteomes" id="UP000014559">
    <property type="component" value="Unassembled WGS sequence"/>
</dbReference>
<dbReference type="InterPro" id="IPR044922">
    <property type="entry name" value="DUF2063_N_sf"/>
</dbReference>
<feature type="domain" description="NGO1945-like C-terminal" evidence="2">
    <location>
        <begin position="145"/>
        <end position="233"/>
    </location>
</feature>
<dbReference type="GeneID" id="45417968"/>
<proteinExistence type="predicted"/>
<dbReference type="PATRIC" id="fig|1217696.3.peg.1747"/>
<dbReference type="Pfam" id="PF09836">
    <property type="entry name" value="DUF2063"/>
    <property type="match status" value="1"/>
</dbReference>
<accession>S3TQ51</accession>
<evidence type="ECO:0000313" key="3">
    <source>
        <dbReference type="EMBL" id="EPG37815.1"/>
    </source>
</evidence>
<dbReference type="InterPro" id="IPR054098">
    <property type="entry name" value="NGO1945-like_C"/>
</dbReference>
<sequence length="254" mass="30380">MEAKPLFFQTTQQQFCDWVRDPELELPPNFAGARMQVYRDLLFNNVCSFINLVFPVARSMLPELQWQQLLAEFFKKCRCQSPFYNDISLQFREYLTEQQHPVLQEYPWLGELLQYEWLELYLDTVEIESPTWEQDQDQDWQFTTHVWVLAYQYPVYHWTTAMTLEQVERVPSAIMVWRDDQDQVCVEALSPLYAVMIEHIQQNGFVEQTLQQLIKSVLPDFDEEEIQLQISELNALLTRLRLLHVPHNNDEIQG</sequence>
<dbReference type="RefSeq" id="WP_016652415.1">
    <property type="nucleotide sequence ID" value="NZ_BHGD02000067.1"/>
</dbReference>
<gene>
    <name evidence="3" type="ORF">F907_01785</name>
</gene>
<organism evidence="3 4">
    <name type="scientific">Acinetobacter colistiniresistens</name>
    <dbReference type="NCBI Taxonomy" id="280145"/>
    <lineage>
        <taxon>Bacteria</taxon>
        <taxon>Pseudomonadati</taxon>
        <taxon>Pseudomonadota</taxon>
        <taxon>Gammaproteobacteria</taxon>
        <taxon>Moraxellales</taxon>
        <taxon>Moraxellaceae</taxon>
        <taxon>Acinetobacter</taxon>
    </lineage>
</organism>
<dbReference type="AlphaFoldDB" id="S3TQ51"/>
<dbReference type="HOGENOM" id="CLU_096334_0_0_6"/>
<name>S3TQ51_9GAMM</name>
<reference evidence="3 4" key="1">
    <citation type="submission" date="2013-06" db="EMBL/GenBank/DDBJ databases">
        <title>The Genome Sequence of Acinetobacter sp. NIPH 2036.</title>
        <authorList>
            <consortium name="The Broad Institute Genome Sequencing Platform"/>
            <consortium name="The Broad Institute Genome Sequencing Center for Infectious Disease"/>
            <person name="Cerqueira G."/>
            <person name="Feldgarden M."/>
            <person name="Courvalin P."/>
            <person name="Perichon B."/>
            <person name="Grillot-Courvalin C."/>
            <person name="Clermont D."/>
            <person name="Rocha E."/>
            <person name="Yoon E.-J."/>
            <person name="Nemec A."/>
            <person name="Young S.K."/>
            <person name="Zeng Q."/>
            <person name="Gargeya S."/>
            <person name="Fitzgerald M."/>
            <person name="Abouelleil A."/>
            <person name="Alvarado L."/>
            <person name="Berlin A.M."/>
            <person name="Chapman S.B."/>
            <person name="Dewar J."/>
            <person name="Goldberg J."/>
            <person name="Griggs A."/>
            <person name="Gujja S."/>
            <person name="Hansen M."/>
            <person name="Howarth C."/>
            <person name="Imamovic A."/>
            <person name="Larimer J."/>
            <person name="McCowan C."/>
            <person name="Murphy C."/>
            <person name="Pearson M."/>
            <person name="Priest M."/>
            <person name="Roberts A."/>
            <person name="Saif S."/>
            <person name="Shea T."/>
            <person name="Sykes S."/>
            <person name="Wortman J."/>
            <person name="Nusbaum C."/>
            <person name="Birren B."/>
        </authorList>
    </citation>
    <scope>NUCLEOTIDE SEQUENCE [LARGE SCALE GENOMIC DNA]</scope>
    <source>
        <strain evidence="3 4">NIPH 2036</strain>
    </source>
</reference>
<evidence type="ECO:0000259" key="2">
    <source>
        <dbReference type="Pfam" id="PF22106"/>
    </source>
</evidence>
<dbReference type="InterPro" id="IPR018640">
    <property type="entry name" value="DUF2063"/>
</dbReference>
<protein>
    <submittedName>
        <fullName evidence="3">Uncharacterized protein</fullName>
    </submittedName>
</protein>
<dbReference type="Pfam" id="PF22106">
    <property type="entry name" value="NGO1945_C"/>
    <property type="match status" value="1"/>
</dbReference>
<dbReference type="Gene3D" id="1.10.150.690">
    <property type="entry name" value="DUF2063"/>
    <property type="match status" value="1"/>
</dbReference>
<evidence type="ECO:0000313" key="4">
    <source>
        <dbReference type="Proteomes" id="UP000014559"/>
    </source>
</evidence>
<evidence type="ECO:0000259" key="1">
    <source>
        <dbReference type="Pfam" id="PF09836"/>
    </source>
</evidence>
<dbReference type="EMBL" id="ATGK01000011">
    <property type="protein sequence ID" value="EPG37815.1"/>
    <property type="molecule type" value="Genomic_DNA"/>
</dbReference>